<evidence type="ECO:0000256" key="1">
    <source>
        <dbReference type="SAM" id="MobiDB-lite"/>
    </source>
</evidence>
<dbReference type="AlphaFoldDB" id="A0A9W7CVK8"/>
<name>A0A9W7CVK8_9STRA</name>
<proteinExistence type="predicted"/>
<feature type="compositionally biased region" description="Basic and acidic residues" evidence="1">
    <location>
        <begin position="383"/>
        <end position="395"/>
    </location>
</feature>
<keyword evidence="4" id="KW-1185">Reference proteome</keyword>
<feature type="compositionally biased region" description="Basic and acidic residues" evidence="1">
    <location>
        <begin position="115"/>
        <end position="134"/>
    </location>
</feature>
<organism evidence="3 4">
    <name type="scientific">Phytophthora fragariaefolia</name>
    <dbReference type="NCBI Taxonomy" id="1490495"/>
    <lineage>
        <taxon>Eukaryota</taxon>
        <taxon>Sar</taxon>
        <taxon>Stramenopiles</taxon>
        <taxon>Oomycota</taxon>
        <taxon>Peronosporomycetes</taxon>
        <taxon>Peronosporales</taxon>
        <taxon>Peronosporaceae</taxon>
        <taxon>Phytophthora</taxon>
    </lineage>
</organism>
<comment type="caution">
    <text evidence="3">The sequence shown here is derived from an EMBL/GenBank/DDBJ whole genome shotgun (WGS) entry which is preliminary data.</text>
</comment>
<feature type="region of interest" description="Disordered" evidence="1">
    <location>
        <begin position="51"/>
        <end position="76"/>
    </location>
</feature>
<feature type="compositionally biased region" description="Acidic residues" evidence="1">
    <location>
        <begin position="428"/>
        <end position="443"/>
    </location>
</feature>
<feature type="region of interest" description="Disordered" evidence="1">
    <location>
        <begin position="1"/>
        <end position="27"/>
    </location>
</feature>
<dbReference type="Pfam" id="PF03732">
    <property type="entry name" value="Retrotrans_gag"/>
    <property type="match status" value="1"/>
</dbReference>
<dbReference type="InterPro" id="IPR005162">
    <property type="entry name" value="Retrotrans_gag_dom"/>
</dbReference>
<gene>
    <name evidence="3" type="ORF">Pfra01_001369300</name>
</gene>
<dbReference type="EMBL" id="BSXT01001407">
    <property type="protein sequence ID" value="GMF42185.1"/>
    <property type="molecule type" value="Genomic_DNA"/>
</dbReference>
<dbReference type="Proteomes" id="UP001165121">
    <property type="component" value="Unassembled WGS sequence"/>
</dbReference>
<evidence type="ECO:0000313" key="3">
    <source>
        <dbReference type="EMBL" id="GMF42185.1"/>
    </source>
</evidence>
<dbReference type="PANTHER" id="PTHR33223">
    <property type="entry name" value="CCHC-TYPE DOMAIN-CONTAINING PROTEIN"/>
    <property type="match status" value="1"/>
</dbReference>
<sequence>MPTVKVAEDTVGPKSQTKPSEADLRDWPPAIAGSKELKRWKRKLRLCFGTSDIGLKTPPTARPKADADPSQIPFPKRPRRVEMETKVMMTAYLGVKTEGTPYFQDSHMVTRRSSSRADRLARDAEASHAQRGDARASSGRPRRRFVPRDDSSDDDSDEDDYYRKKDAKYDVPSDEIAHQVREVSEMERLNSTPMLELATHRPLAQIKSFSGLRNKSENSMQWLQIFVYEMKGTRTTPNEWCRVFELSLREGALHWYRQLPRKTKRQWKLLSDAFIKYTCSQFRRTARARYYSAKREGSEHVCDYVNRLSGYARNAGVQFEKGGRDSKEHVNRFLESCGDRGLERCLRHHRVKDIHELGDIINSILKSEERSSTRETSAYLSLGRDHSHGRDERPSLSEIMAELQIRESKYGRSEHSKSRDLRRSFEDSSSEDVEDRFTDDDQSGSDFADPYHSDQCGVGISLLKATAVCR</sequence>
<feature type="domain" description="Retrotransposon gag" evidence="2">
    <location>
        <begin position="243"/>
        <end position="334"/>
    </location>
</feature>
<evidence type="ECO:0000313" key="4">
    <source>
        <dbReference type="Proteomes" id="UP001165121"/>
    </source>
</evidence>
<protein>
    <submittedName>
        <fullName evidence="3">Unnamed protein product</fullName>
    </submittedName>
</protein>
<feature type="compositionally biased region" description="Basic and acidic residues" evidence="1">
    <location>
        <begin position="404"/>
        <end position="426"/>
    </location>
</feature>
<feature type="region of interest" description="Disordered" evidence="1">
    <location>
        <begin position="104"/>
        <end position="165"/>
    </location>
</feature>
<accession>A0A9W7CVK8</accession>
<evidence type="ECO:0000259" key="2">
    <source>
        <dbReference type="Pfam" id="PF03732"/>
    </source>
</evidence>
<feature type="region of interest" description="Disordered" evidence="1">
    <location>
        <begin position="376"/>
        <end position="454"/>
    </location>
</feature>
<dbReference type="PANTHER" id="PTHR33223:SF6">
    <property type="entry name" value="CCHC-TYPE DOMAIN-CONTAINING PROTEIN"/>
    <property type="match status" value="1"/>
</dbReference>
<reference evidence="3" key="1">
    <citation type="submission" date="2023-04" db="EMBL/GenBank/DDBJ databases">
        <title>Phytophthora fragariaefolia NBRC 109709.</title>
        <authorList>
            <person name="Ichikawa N."/>
            <person name="Sato H."/>
            <person name="Tonouchi N."/>
        </authorList>
    </citation>
    <scope>NUCLEOTIDE SEQUENCE</scope>
    <source>
        <strain evidence="3">NBRC 109709</strain>
    </source>
</reference>
<feature type="compositionally biased region" description="Acidic residues" evidence="1">
    <location>
        <begin position="151"/>
        <end position="160"/>
    </location>
</feature>